<reference evidence="1 2" key="1">
    <citation type="journal article" date="2021" name="Nat. Commun.">
        <title>Genetic determinants of endophytism in the Arabidopsis root mycobiome.</title>
        <authorList>
            <person name="Mesny F."/>
            <person name="Miyauchi S."/>
            <person name="Thiergart T."/>
            <person name="Pickel B."/>
            <person name="Atanasova L."/>
            <person name="Karlsson M."/>
            <person name="Huettel B."/>
            <person name="Barry K.W."/>
            <person name="Haridas S."/>
            <person name="Chen C."/>
            <person name="Bauer D."/>
            <person name="Andreopoulos W."/>
            <person name="Pangilinan J."/>
            <person name="LaButti K."/>
            <person name="Riley R."/>
            <person name="Lipzen A."/>
            <person name="Clum A."/>
            <person name="Drula E."/>
            <person name="Henrissat B."/>
            <person name="Kohler A."/>
            <person name="Grigoriev I.V."/>
            <person name="Martin F.M."/>
            <person name="Hacquard S."/>
        </authorList>
    </citation>
    <scope>NUCLEOTIDE SEQUENCE [LARGE SCALE GENOMIC DNA]</scope>
    <source>
        <strain evidence="1 2">MPI-SDFR-AT-0079</strain>
    </source>
</reference>
<accession>A0ACB7PGA8</accession>
<gene>
    <name evidence="1" type="ORF">F5144DRAFT_590005</name>
</gene>
<sequence>MADPTGLIANSGIELLTFGTPNGVKVSILLEELKEAYGKDYTVQTVHIGKNIQKQPWFTAINPNGRIPAIVDHDRNGFAVFEGLPILTYLVRHYDPEHRFSFPVDSDDYSVAEQWIAWQHGGLGPMQGQANHFLRAASEKIPYPIQRYVGESERLYGVLNTRLADRDWVAGPGRGKYSIADISLVGWVNAAVYGGLDLAGQFPHVRAWLDRVLARPAVEKGFLVPGGEPWKISVSNLEGALEGREGLEELKKSVEDARVLVDEAKAKYGYNIMKRKLDSKDEPVAATSKPEPKPAKAEKPSAEAEPSFAELGLDPRLVQAVAKQSFEKPTLVQRKAIPLALQGQDVLCKAKTGSGKTAAYVLPVLSAILKRKSTDPAPFTSGLILVPTRELADQVFKAIEQFSAFCAKDIHAAKLTENVSDAVQRSLLANVPDIVVSTPARAWHSVNLSALSLSQLQYLVLDEADLVLSYGYDEDMENIARALPKGVQTTMMSATLSAELDTLKGIFCRNPTVLDLQEEFGAEDEKLTQFYVKCAEDDKWLVSYLVFKLQLIKGPCLIFVADIDRSYRLKFSIRSCVLNSELPINTRIKIIEEFNRGIYDIIIASDEKSEVFGDAAADAEAEKKEPKSNNEEDGAEQPKKKRRQQKKDEEYGVSRASSYTHRIGRTARAGRAGIALSFVIPKEFYGKHRPTTIKSSEKDEKVLAKVTRQQEKLGRKLEPYNFNKSQMEAFRYRMNDALRAVTKVAIREARTKELRQELLRSETLKRYFEENPTELSHLRHDGELGRTTRQQPHLKHVPDYLLPKDGKKALASEHVGFVPFKKEGGKDRKHRKGKPKGRSFRVGGKKDPLKTFKCAFIMLLLILVLMLCNAGSAGAQRDTPPAGATADQDVPDDIPLSRRRAQGEHNLGRGHRGRDTPHLEYGDQPGWRAGKGWRNAQDPRPSMVTTIRNRTASPAPVSSLGQQSAARDHVVAHGKPSREGS</sequence>
<dbReference type="Proteomes" id="UP000724584">
    <property type="component" value="Unassembled WGS sequence"/>
</dbReference>
<proteinExistence type="predicted"/>
<keyword evidence="2" id="KW-1185">Reference proteome</keyword>
<comment type="caution">
    <text evidence="1">The sequence shown here is derived from an EMBL/GenBank/DDBJ whole genome shotgun (WGS) entry which is preliminary data.</text>
</comment>
<dbReference type="EMBL" id="JAGIZQ010000002">
    <property type="protein sequence ID" value="KAH6640555.1"/>
    <property type="molecule type" value="Genomic_DNA"/>
</dbReference>
<evidence type="ECO:0000313" key="2">
    <source>
        <dbReference type="Proteomes" id="UP000724584"/>
    </source>
</evidence>
<name>A0ACB7PGA8_9PEZI</name>
<protein>
    <submittedName>
        <fullName evidence="1">Uncharacterized protein</fullName>
    </submittedName>
</protein>
<evidence type="ECO:0000313" key="1">
    <source>
        <dbReference type="EMBL" id="KAH6640555.1"/>
    </source>
</evidence>
<organism evidence="1 2">
    <name type="scientific">Chaetomium tenue</name>
    <dbReference type="NCBI Taxonomy" id="1854479"/>
    <lineage>
        <taxon>Eukaryota</taxon>
        <taxon>Fungi</taxon>
        <taxon>Dikarya</taxon>
        <taxon>Ascomycota</taxon>
        <taxon>Pezizomycotina</taxon>
        <taxon>Sordariomycetes</taxon>
        <taxon>Sordariomycetidae</taxon>
        <taxon>Sordariales</taxon>
        <taxon>Chaetomiaceae</taxon>
        <taxon>Chaetomium</taxon>
    </lineage>
</organism>